<keyword evidence="1" id="KW-0596">Phosphopantetheine</keyword>
<dbReference type="PANTHER" id="PTHR20863">
    <property type="entry name" value="ACYL CARRIER PROTEIN"/>
    <property type="match status" value="1"/>
</dbReference>
<dbReference type="Pfam" id="PF00550">
    <property type="entry name" value="PP-binding"/>
    <property type="match status" value="1"/>
</dbReference>
<dbReference type="OrthoDB" id="9804551at2"/>
<evidence type="ECO:0000256" key="2">
    <source>
        <dbReference type="ARBA" id="ARBA00022516"/>
    </source>
</evidence>
<proteinExistence type="predicted"/>
<keyword evidence="2" id="KW-0444">Lipid biosynthesis</keyword>
<dbReference type="AlphaFoldDB" id="A0A1M5YM50"/>
<dbReference type="GO" id="GO:0000036">
    <property type="term" value="F:acyl carrier activity"/>
    <property type="evidence" value="ECO:0007669"/>
    <property type="project" value="TreeGrafter"/>
</dbReference>
<evidence type="ECO:0000313" key="8">
    <source>
        <dbReference type="EMBL" id="SHI12988.1"/>
    </source>
</evidence>
<keyword evidence="5" id="KW-0443">Lipid metabolism</keyword>
<dbReference type="RefSeq" id="WP_073030105.1">
    <property type="nucleotide sequence ID" value="NZ_FQXJ01000008.1"/>
</dbReference>
<evidence type="ECO:0000256" key="1">
    <source>
        <dbReference type="ARBA" id="ARBA00022450"/>
    </source>
</evidence>
<dbReference type="Gene3D" id="1.10.1200.10">
    <property type="entry name" value="ACP-like"/>
    <property type="match status" value="1"/>
</dbReference>
<dbReference type="InterPro" id="IPR009081">
    <property type="entry name" value="PP-bd_ACP"/>
</dbReference>
<accession>A0A1M5YM50</accession>
<dbReference type="EMBL" id="FQXJ01000008">
    <property type="protein sequence ID" value="SHI12988.1"/>
    <property type="molecule type" value="Genomic_DNA"/>
</dbReference>
<evidence type="ECO:0000256" key="4">
    <source>
        <dbReference type="ARBA" id="ARBA00022832"/>
    </source>
</evidence>
<keyword evidence="4" id="KW-0276">Fatty acid metabolism</keyword>
<evidence type="ECO:0000256" key="3">
    <source>
        <dbReference type="ARBA" id="ARBA00022553"/>
    </source>
</evidence>
<sequence length="84" mass="9410">MKMEDRIIMTIQSVLDKRPVITLDSHLLEDLRVDSLDKLMILSALEDEFAITISEDDFADVVTIKDIVMKLKGRGFFAGGTAPI</sequence>
<dbReference type="Proteomes" id="UP000183954">
    <property type="component" value="Unassembled WGS sequence"/>
</dbReference>
<keyword evidence="9" id="KW-1185">Reference proteome</keyword>
<dbReference type="SUPFAM" id="SSF47336">
    <property type="entry name" value="ACP-like"/>
    <property type="match status" value="1"/>
</dbReference>
<protein>
    <submittedName>
        <fullName evidence="8">Acyl carrier protein</fullName>
    </submittedName>
</protein>
<dbReference type="InterPro" id="IPR036736">
    <property type="entry name" value="ACP-like_sf"/>
</dbReference>
<keyword evidence="6" id="KW-0275">Fatty acid biosynthesis</keyword>
<dbReference type="GO" id="GO:0000035">
    <property type="term" value="F:acyl binding"/>
    <property type="evidence" value="ECO:0007669"/>
    <property type="project" value="TreeGrafter"/>
</dbReference>
<keyword evidence="3" id="KW-0597">Phosphoprotein</keyword>
<dbReference type="PANTHER" id="PTHR20863:SF76">
    <property type="entry name" value="CARRIER DOMAIN-CONTAINING PROTEIN"/>
    <property type="match status" value="1"/>
</dbReference>
<reference evidence="9" key="1">
    <citation type="submission" date="2016-11" db="EMBL/GenBank/DDBJ databases">
        <authorList>
            <person name="Varghese N."/>
            <person name="Submissions S."/>
        </authorList>
    </citation>
    <scope>NUCLEOTIDE SEQUENCE [LARGE SCALE GENOMIC DNA]</scope>
    <source>
        <strain evidence="9">DSM 15449</strain>
    </source>
</reference>
<evidence type="ECO:0000313" key="9">
    <source>
        <dbReference type="Proteomes" id="UP000183954"/>
    </source>
</evidence>
<name>A0A1M5YM50_9FIRM</name>
<evidence type="ECO:0000256" key="5">
    <source>
        <dbReference type="ARBA" id="ARBA00023098"/>
    </source>
</evidence>
<feature type="domain" description="Carrier" evidence="7">
    <location>
        <begin position="1"/>
        <end position="75"/>
    </location>
</feature>
<evidence type="ECO:0000256" key="6">
    <source>
        <dbReference type="ARBA" id="ARBA00023160"/>
    </source>
</evidence>
<gene>
    <name evidence="8" type="ORF">SAMN02746098_02544</name>
</gene>
<organism evidence="8 9">
    <name type="scientific">Desulfosporosinus lacus DSM 15449</name>
    <dbReference type="NCBI Taxonomy" id="1121420"/>
    <lineage>
        <taxon>Bacteria</taxon>
        <taxon>Bacillati</taxon>
        <taxon>Bacillota</taxon>
        <taxon>Clostridia</taxon>
        <taxon>Eubacteriales</taxon>
        <taxon>Desulfitobacteriaceae</taxon>
        <taxon>Desulfosporosinus</taxon>
    </lineage>
</organism>
<dbReference type="PROSITE" id="PS50075">
    <property type="entry name" value="CARRIER"/>
    <property type="match status" value="1"/>
</dbReference>
<dbReference type="InterPro" id="IPR003231">
    <property type="entry name" value="ACP"/>
</dbReference>
<dbReference type="STRING" id="1121420.SAMN02746098_02544"/>
<evidence type="ECO:0000259" key="7">
    <source>
        <dbReference type="PROSITE" id="PS50075"/>
    </source>
</evidence>